<keyword evidence="2" id="KW-1185">Reference proteome</keyword>
<proteinExistence type="predicted"/>
<dbReference type="SUPFAM" id="SSF51905">
    <property type="entry name" value="FAD/NAD(P)-binding domain"/>
    <property type="match status" value="1"/>
</dbReference>
<dbReference type="Proteomes" id="UP000696485">
    <property type="component" value="Unassembled WGS sequence"/>
</dbReference>
<evidence type="ECO:0000313" key="1">
    <source>
        <dbReference type="EMBL" id="KAF9324162.1"/>
    </source>
</evidence>
<reference evidence="1" key="1">
    <citation type="journal article" date="2020" name="Fungal Divers.">
        <title>Resolving the Mortierellaceae phylogeny through synthesis of multi-gene phylogenetics and phylogenomics.</title>
        <authorList>
            <person name="Vandepol N."/>
            <person name="Liber J."/>
            <person name="Desiro A."/>
            <person name="Na H."/>
            <person name="Kennedy M."/>
            <person name="Barry K."/>
            <person name="Grigoriev I.V."/>
            <person name="Miller A.N."/>
            <person name="O'Donnell K."/>
            <person name="Stajich J.E."/>
            <person name="Bonito G."/>
        </authorList>
    </citation>
    <scope>NUCLEOTIDE SEQUENCE</scope>
    <source>
        <strain evidence="1">NVP1</strain>
    </source>
</reference>
<protein>
    <submittedName>
        <fullName evidence="1">Uncharacterized protein</fullName>
    </submittedName>
</protein>
<dbReference type="Gene3D" id="3.50.50.60">
    <property type="entry name" value="FAD/NAD(P)-binding domain"/>
    <property type="match status" value="1"/>
</dbReference>
<dbReference type="InterPro" id="IPR036188">
    <property type="entry name" value="FAD/NAD-bd_sf"/>
</dbReference>
<comment type="caution">
    <text evidence="1">The sequence shown here is derived from an EMBL/GenBank/DDBJ whole genome shotgun (WGS) entry which is preliminary data.</text>
</comment>
<name>A0A9P5VHF6_9FUNG</name>
<accession>A0A9P5VHF6</accession>
<sequence>MNPAGGVGAQMAIQDAVALANWISTLQSPTPSDIETIFKEYRAERYPVAKSAFATSQMFKRLGAMNTASALTRAFFKRIPRWLLKKMLSRRDEARPQASFLPLVEDTGKSKPLPQPSLHKTLELFRVQSATASATTV</sequence>
<evidence type="ECO:0000313" key="2">
    <source>
        <dbReference type="Proteomes" id="UP000696485"/>
    </source>
</evidence>
<dbReference type="EMBL" id="JAAAUY010001140">
    <property type="protein sequence ID" value="KAF9324162.1"/>
    <property type="molecule type" value="Genomic_DNA"/>
</dbReference>
<dbReference type="AlphaFoldDB" id="A0A9P5VHF6"/>
<gene>
    <name evidence="1" type="ORF">BG006_000808</name>
</gene>
<organism evidence="1 2">
    <name type="scientific">Podila minutissima</name>
    <dbReference type="NCBI Taxonomy" id="64525"/>
    <lineage>
        <taxon>Eukaryota</taxon>
        <taxon>Fungi</taxon>
        <taxon>Fungi incertae sedis</taxon>
        <taxon>Mucoromycota</taxon>
        <taxon>Mortierellomycotina</taxon>
        <taxon>Mortierellomycetes</taxon>
        <taxon>Mortierellales</taxon>
        <taxon>Mortierellaceae</taxon>
        <taxon>Podila</taxon>
    </lineage>
</organism>